<dbReference type="InterPro" id="IPR043202">
    <property type="entry name" value="Band-7_stomatin-like"/>
</dbReference>
<dbReference type="GO" id="GO:0098552">
    <property type="term" value="C:side of membrane"/>
    <property type="evidence" value="ECO:0007669"/>
    <property type="project" value="UniProtKB-ARBA"/>
</dbReference>
<evidence type="ECO:0000256" key="2">
    <source>
        <dbReference type="ARBA" id="ARBA00008164"/>
    </source>
</evidence>
<dbReference type="EMBL" id="JAFGDB010000047">
    <property type="protein sequence ID" value="MBN2067396.1"/>
    <property type="molecule type" value="Genomic_DNA"/>
</dbReference>
<reference evidence="5" key="1">
    <citation type="submission" date="2021-01" db="EMBL/GenBank/DDBJ databases">
        <title>Active Sulfur Cycling in an Early Earth Analoge.</title>
        <authorList>
            <person name="Hahn C.R."/>
            <person name="Youssef N.H."/>
            <person name="Elshahed M."/>
        </authorList>
    </citation>
    <scope>NUCLEOTIDE SEQUENCE</scope>
    <source>
        <strain evidence="5">Zod_Metabat.1151</strain>
    </source>
</reference>
<dbReference type="Gene3D" id="6.10.250.2090">
    <property type="match status" value="1"/>
</dbReference>
<accession>A0A939C4N6</accession>
<feature type="transmembrane region" description="Helical" evidence="3">
    <location>
        <begin position="25"/>
        <end position="44"/>
    </location>
</feature>
<dbReference type="FunFam" id="3.30.479.30:FF:000004">
    <property type="entry name" value="Putative membrane protease family, stomatin"/>
    <property type="match status" value="1"/>
</dbReference>
<feature type="domain" description="Band 7" evidence="4">
    <location>
        <begin position="66"/>
        <end position="223"/>
    </location>
</feature>
<dbReference type="GO" id="GO:0005886">
    <property type="term" value="C:plasma membrane"/>
    <property type="evidence" value="ECO:0007669"/>
    <property type="project" value="InterPro"/>
</dbReference>
<dbReference type="SMART" id="SM00244">
    <property type="entry name" value="PHB"/>
    <property type="match status" value="1"/>
</dbReference>
<keyword evidence="3" id="KW-1133">Transmembrane helix</keyword>
<keyword evidence="3" id="KW-0812">Transmembrane</keyword>
<dbReference type="PANTHER" id="PTHR10264">
    <property type="entry name" value="BAND 7 PROTEIN-RELATED"/>
    <property type="match status" value="1"/>
</dbReference>
<evidence type="ECO:0000259" key="4">
    <source>
        <dbReference type="SMART" id="SM00244"/>
    </source>
</evidence>
<dbReference type="AlphaFoldDB" id="A0A939C4N6"/>
<dbReference type="PANTHER" id="PTHR10264:SF19">
    <property type="entry name" value="AT06885P-RELATED"/>
    <property type="match status" value="1"/>
</dbReference>
<dbReference type="InterPro" id="IPR001972">
    <property type="entry name" value="Stomatin_HflK_fam"/>
</dbReference>
<evidence type="ECO:0000256" key="3">
    <source>
        <dbReference type="SAM" id="Phobius"/>
    </source>
</evidence>
<name>A0A939C4N6_9ARCH</name>
<comment type="similarity">
    <text evidence="2">Belongs to the band 7/mec-2 family.</text>
</comment>
<dbReference type="InterPro" id="IPR001107">
    <property type="entry name" value="Band_7"/>
</dbReference>
<dbReference type="Proteomes" id="UP000809243">
    <property type="component" value="Unassembled WGS sequence"/>
</dbReference>
<dbReference type="Gene3D" id="3.30.479.30">
    <property type="entry name" value="Band 7 domain"/>
    <property type="match status" value="1"/>
</dbReference>
<feature type="transmembrane region" description="Helical" evidence="3">
    <location>
        <begin position="51"/>
        <end position="68"/>
    </location>
</feature>
<sequence>MDCFMMPLPYSTPRYEFEQSSNSGGPAPIGAAIGIFVILVSIALGALFQNFIVAIIGMLFGFFLMLSIRVAAEWERVIVLRLGKYSRMVGPGLFFIIPIFESTFKVDLRVRVWDVKPQEIMSADSVPVEVDAVVYYQIIDPKNAILNVEDFALASVKMAQTTLRDIVGKSDLDRLLMKKEEIGNDIKIILDKATDPWGIRVISVEIKDVVLPQMLKRAMAKEAEASREKKARLIKASAEEEAASKFENAAKIIMKSPAGMQLRQLQTWQEIGAEQNSLMVLIPTDFAKNVGSLGLVGLGEDLLNKMPQKPKKDTGRAKYNLKR</sequence>
<evidence type="ECO:0000256" key="1">
    <source>
        <dbReference type="ARBA" id="ARBA00004167"/>
    </source>
</evidence>
<dbReference type="SUPFAM" id="SSF117892">
    <property type="entry name" value="Band 7/SPFH domain"/>
    <property type="match status" value="1"/>
</dbReference>
<gene>
    <name evidence="5" type="ORF">JW744_02925</name>
</gene>
<evidence type="ECO:0000313" key="5">
    <source>
        <dbReference type="EMBL" id="MBN2067396.1"/>
    </source>
</evidence>
<keyword evidence="3" id="KW-0472">Membrane</keyword>
<proteinExistence type="inferred from homology"/>
<dbReference type="InterPro" id="IPR036013">
    <property type="entry name" value="Band_7/SPFH_dom_sf"/>
</dbReference>
<comment type="caution">
    <text evidence="5">The sequence shown here is derived from an EMBL/GenBank/DDBJ whole genome shotgun (WGS) entry which is preliminary data.</text>
</comment>
<dbReference type="Pfam" id="PF01145">
    <property type="entry name" value="Band_7"/>
    <property type="match status" value="1"/>
</dbReference>
<protein>
    <submittedName>
        <fullName evidence="5">Slipin family protein</fullName>
    </submittedName>
</protein>
<organism evidence="5 6">
    <name type="scientific">Candidatus Iainarchaeum sp</name>
    <dbReference type="NCBI Taxonomy" id="3101447"/>
    <lineage>
        <taxon>Archaea</taxon>
        <taxon>Candidatus Iainarchaeota</taxon>
        <taxon>Candidatus Iainarchaeia</taxon>
        <taxon>Candidatus Iainarchaeales</taxon>
        <taxon>Candidatus Iainarchaeaceae</taxon>
        <taxon>Candidatus Iainarchaeum</taxon>
    </lineage>
</organism>
<dbReference type="CDD" id="cd08826">
    <property type="entry name" value="SPFH_eoslipins_u1"/>
    <property type="match status" value="1"/>
</dbReference>
<evidence type="ECO:0000313" key="6">
    <source>
        <dbReference type="Proteomes" id="UP000809243"/>
    </source>
</evidence>
<comment type="subcellular location">
    <subcellularLocation>
        <location evidence="1">Membrane</location>
        <topology evidence="1">Single-pass membrane protein</topology>
    </subcellularLocation>
</comment>
<dbReference type="PRINTS" id="PR00721">
    <property type="entry name" value="STOMATIN"/>
</dbReference>